<dbReference type="Proteomes" id="UP000542674">
    <property type="component" value="Unassembled WGS sequence"/>
</dbReference>
<keyword evidence="2" id="KW-1185">Reference proteome</keyword>
<name>A0A7W7SXG6_9PSEU</name>
<evidence type="ECO:0000313" key="1">
    <source>
        <dbReference type="EMBL" id="MBB4962754.1"/>
    </source>
</evidence>
<reference evidence="1 2" key="1">
    <citation type="submission" date="2020-08" db="EMBL/GenBank/DDBJ databases">
        <title>Sequencing the genomes of 1000 actinobacteria strains.</title>
        <authorList>
            <person name="Klenk H.-P."/>
        </authorList>
    </citation>
    <scope>NUCLEOTIDE SEQUENCE [LARGE SCALE GENOMIC DNA]</scope>
    <source>
        <strain evidence="1 2">DSM 45084</strain>
    </source>
</reference>
<evidence type="ECO:0000313" key="2">
    <source>
        <dbReference type="Proteomes" id="UP000542674"/>
    </source>
</evidence>
<accession>A0A7W7SXG6</accession>
<protein>
    <recommendedName>
        <fullName evidence="3">Proline dehydrogenase</fullName>
    </recommendedName>
</protein>
<dbReference type="AlphaFoldDB" id="A0A7W7SXG6"/>
<dbReference type="RefSeq" id="WP_184665636.1">
    <property type="nucleotide sequence ID" value="NZ_BAABAI010000042.1"/>
</dbReference>
<organism evidence="1 2">
    <name type="scientific">Saccharothrix violaceirubra</name>
    <dbReference type="NCBI Taxonomy" id="413306"/>
    <lineage>
        <taxon>Bacteria</taxon>
        <taxon>Bacillati</taxon>
        <taxon>Actinomycetota</taxon>
        <taxon>Actinomycetes</taxon>
        <taxon>Pseudonocardiales</taxon>
        <taxon>Pseudonocardiaceae</taxon>
        <taxon>Saccharothrix</taxon>
    </lineage>
</organism>
<gene>
    <name evidence="1" type="ORF">F4559_000113</name>
</gene>
<proteinExistence type="predicted"/>
<comment type="caution">
    <text evidence="1">The sequence shown here is derived from an EMBL/GenBank/DDBJ whole genome shotgun (WGS) entry which is preliminary data.</text>
</comment>
<sequence length="198" mass="21594">MHPLAAAVRRLTLPVVRRFTAGRTVSDAVDAAETLVDQGFRVTLAGGGVDGESYLRLVEELAAGGLLEDTDLEPEVDADRVRALGARVVRRVPASDRLAVESDRVHLAERGPSHAAKLDYVRCVNALLAAPGEPVFSTGDRRLVEIIGERARWYDRPPGSFEYEVPLGARGRHALSALGHTVRVRVPFGPRWYAVGRR</sequence>
<evidence type="ECO:0008006" key="3">
    <source>
        <dbReference type="Google" id="ProtNLM"/>
    </source>
</evidence>
<dbReference type="EMBL" id="JACHJS010000001">
    <property type="protein sequence ID" value="MBB4962754.1"/>
    <property type="molecule type" value="Genomic_DNA"/>
</dbReference>